<organism evidence="4 5">
    <name type="scientific">Thermanaerothrix daxensis</name>
    <dbReference type="NCBI Taxonomy" id="869279"/>
    <lineage>
        <taxon>Bacteria</taxon>
        <taxon>Bacillati</taxon>
        <taxon>Chloroflexota</taxon>
        <taxon>Anaerolineae</taxon>
        <taxon>Anaerolineales</taxon>
        <taxon>Anaerolineaceae</taxon>
        <taxon>Thermanaerothrix</taxon>
    </lineage>
</organism>
<dbReference type="Pfam" id="PF13191">
    <property type="entry name" value="AAA_16"/>
    <property type="match status" value="1"/>
</dbReference>
<dbReference type="InterPro" id="IPR005158">
    <property type="entry name" value="BTAD"/>
</dbReference>
<dbReference type="PANTHER" id="PTHR16305">
    <property type="entry name" value="TESTICULAR SOLUBLE ADENYLYL CYCLASE"/>
    <property type="match status" value="1"/>
</dbReference>
<evidence type="ECO:0000256" key="2">
    <source>
        <dbReference type="ARBA" id="ARBA00022840"/>
    </source>
</evidence>
<dbReference type="Pfam" id="PF03704">
    <property type="entry name" value="BTAD"/>
    <property type="match status" value="1"/>
</dbReference>
<dbReference type="Gene3D" id="3.40.50.300">
    <property type="entry name" value="P-loop containing nucleotide triphosphate hydrolases"/>
    <property type="match status" value="1"/>
</dbReference>
<proteinExistence type="predicted"/>
<feature type="domain" description="Bacterial transcriptional activator" evidence="3">
    <location>
        <begin position="106"/>
        <end position="241"/>
    </location>
</feature>
<evidence type="ECO:0000313" key="4">
    <source>
        <dbReference type="EMBL" id="KPL83101.1"/>
    </source>
</evidence>
<keyword evidence="5" id="KW-1185">Reference proteome</keyword>
<dbReference type="InterPro" id="IPR016032">
    <property type="entry name" value="Sig_transdc_resp-reg_C-effctor"/>
</dbReference>
<evidence type="ECO:0000313" key="5">
    <source>
        <dbReference type="Proteomes" id="UP000050544"/>
    </source>
</evidence>
<dbReference type="InterPro" id="IPR019734">
    <property type="entry name" value="TPR_rpt"/>
</dbReference>
<protein>
    <recommendedName>
        <fullName evidence="3">Bacterial transcriptional activator domain-containing protein</fullName>
    </recommendedName>
</protein>
<dbReference type="OrthoDB" id="190810at2"/>
<comment type="caution">
    <text evidence="4">The sequence shown here is derived from an EMBL/GenBank/DDBJ whole genome shotgun (WGS) entry which is preliminary data.</text>
</comment>
<dbReference type="InterPro" id="IPR011990">
    <property type="entry name" value="TPR-like_helical_dom_sf"/>
</dbReference>
<dbReference type="GO" id="GO:0005524">
    <property type="term" value="F:ATP binding"/>
    <property type="evidence" value="ECO:0007669"/>
    <property type="project" value="UniProtKB-KW"/>
</dbReference>
<dbReference type="AlphaFoldDB" id="A0A0P6YDM7"/>
<dbReference type="InterPro" id="IPR036388">
    <property type="entry name" value="WH-like_DNA-bd_sf"/>
</dbReference>
<dbReference type="SUPFAM" id="SSF52540">
    <property type="entry name" value="P-loop containing nucleoside triphosphate hydrolases"/>
    <property type="match status" value="1"/>
</dbReference>
<sequence length="1162" mass="131359">MQAESVTRPDLVIYLLGRPEIYQGNQLLPPLATQKTLSLLAYLILHRDRSYLRDDLATLFWGDRDDLHARHSLTTALWRIRRSLGKEYLITDSTAVRFDPNSSFWLDVTEFENRVKGNPCEPEDLAIAVKLYRGDLLEGFYDDWCIEERYYLEALYLDALKRLVDWHEVHGNVREVLIYAQKYLMHDPLMQDMHLATIRSLVALGDLAGARRQWRLCCEISQQEFHAPPSSEILEQVESLLGAHFTVPIALEPISLKAPPPWDIFKQPPFIGRGREMNALRACWEQATQGQGHVVFISGEAGVGKTRLTEEFAATVRWHDGMVVQGRCFESEQLLPHQLLTEILRNLIHQGEEIWLDLPAWARNELARLVPEISSTRSVPLTGSLLPDQQAILFHAIATLIRHFASRAPLLVLLEDLHWATDTTLAAIHYLVRQTFDVRVLYLATFRPENVIPSRTFAEVTAQLARDGLAKHLVLERLPLEAVAELVRRTTKGEYVDRLYEHTQGNAFFTVETLRALAAIPLPEGSLPIPNTVRDLIQSRLDQLTPSAREWITYAAVAGRAFDLDLICQASRMDEETALEAIDELLRQGFLCEGSGATSHDYEFVHHLVHEAIYMGLHHRRRQRLHRLIAEALEGLYGDRSLVSSALAHHFDASGELDKALHYHGLAAQRTTSVFAWQEAEEHLGQMLGLLEQLDPECTQPENLHRRGQILISRAELRSLQARLTERDADLEALGKLAQSSSDAYLRLQFKVQHARYLNLDAQYERAIEVAEEGLILADCLPDRSAYCYLLTQIGFAYYFLGKPKLALKALDSALRMIPGMDDETRRHIIHILGYVHFHLGNYACALAYQQQSYAAHQAIGDYNGMVWAGLDMAATLQKMGRFAEAEQYITYNLGLAQRIGAHSAEGYGLIQSGSWELCRGNYVVAEETFHQAMTIQKGLRTEHLLVAAEVGIGFALHHLGDSVEAQCWLEKAIERARPIQHRRRIVEALIGLGLVACSTHQYHTAQRFLTEAVALARESECRGNLAVGLAALARAERNLGNLSLALVDALEAIEISNNIAVPTYLMWGELERGLVRLAQGDLETALAHTQRAIDLMPQSDEAWIGTEQVYRAHSYVLRALCRIEAADKVNRLSDGIIEAKAARIPDLRRRQHYLEFARHDL</sequence>
<evidence type="ECO:0000256" key="1">
    <source>
        <dbReference type="ARBA" id="ARBA00022741"/>
    </source>
</evidence>
<reference evidence="4 5" key="1">
    <citation type="submission" date="2015-07" db="EMBL/GenBank/DDBJ databases">
        <title>Whole genome sequence of Thermanaerothrix daxensis DSM 23592.</title>
        <authorList>
            <person name="Hemp J."/>
            <person name="Ward L.M."/>
            <person name="Pace L.A."/>
            <person name="Fischer W.W."/>
        </authorList>
    </citation>
    <scope>NUCLEOTIDE SEQUENCE [LARGE SCALE GENOMIC DNA]</scope>
    <source>
        <strain evidence="4 5">GNS-1</strain>
    </source>
</reference>
<dbReference type="PANTHER" id="PTHR16305:SF28">
    <property type="entry name" value="GUANYLATE CYCLASE DOMAIN-CONTAINING PROTEIN"/>
    <property type="match status" value="1"/>
</dbReference>
<dbReference type="SUPFAM" id="SSF46894">
    <property type="entry name" value="C-terminal effector domain of the bipartite response regulators"/>
    <property type="match status" value="1"/>
</dbReference>
<dbReference type="Proteomes" id="UP000050544">
    <property type="component" value="Unassembled WGS sequence"/>
</dbReference>
<dbReference type="Gene3D" id="1.10.10.10">
    <property type="entry name" value="Winged helix-like DNA-binding domain superfamily/Winged helix DNA-binding domain"/>
    <property type="match status" value="1"/>
</dbReference>
<dbReference type="RefSeq" id="WP_054521481.1">
    <property type="nucleotide sequence ID" value="NZ_LGKO01000004.1"/>
</dbReference>
<dbReference type="GO" id="GO:0004016">
    <property type="term" value="F:adenylate cyclase activity"/>
    <property type="evidence" value="ECO:0007669"/>
    <property type="project" value="TreeGrafter"/>
</dbReference>
<dbReference type="SUPFAM" id="SSF48452">
    <property type="entry name" value="TPR-like"/>
    <property type="match status" value="4"/>
</dbReference>
<evidence type="ECO:0000259" key="3">
    <source>
        <dbReference type="SMART" id="SM01043"/>
    </source>
</evidence>
<gene>
    <name evidence="4" type="ORF">SE15_07400</name>
</gene>
<dbReference type="SMART" id="SM01043">
    <property type="entry name" value="BTAD"/>
    <property type="match status" value="1"/>
</dbReference>
<keyword evidence="2" id="KW-0067">ATP-binding</keyword>
<dbReference type="GO" id="GO:0003677">
    <property type="term" value="F:DNA binding"/>
    <property type="evidence" value="ECO:0007669"/>
    <property type="project" value="InterPro"/>
</dbReference>
<dbReference type="STRING" id="869279.SE15_07400"/>
<dbReference type="GO" id="GO:0005737">
    <property type="term" value="C:cytoplasm"/>
    <property type="evidence" value="ECO:0007669"/>
    <property type="project" value="TreeGrafter"/>
</dbReference>
<dbReference type="GO" id="GO:0006355">
    <property type="term" value="P:regulation of DNA-templated transcription"/>
    <property type="evidence" value="ECO:0007669"/>
    <property type="project" value="InterPro"/>
</dbReference>
<keyword evidence="1" id="KW-0547">Nucleotide-binding</keyword>
<accession>A0A0P6YDM7</accession>
<dbReference type="Gene3D" id="1.25.40.10">
    <property type="entry name" value="Tetratricopeptide repeat domain"/>
    <property type="match status" value="4"/>
</dbReference>
<dbReference type="InterPro" id="IPR027417">
    <property type="entry name" value="P-loop_NTPase"/>
</dbReference>
<dbReference type="SMART" id="SM00028">
    <property type="entry name" value="TPR"/>
    <property type="match status" value="5"/>
</dbReference>
<name>A0A0P6YDM7_9CHLR</name>
<dbReference type="EMBL" id="LGKO01000004">
    <property type="protein sequence ID" value="KPL83101.1"/>
    <property type="molecule type" value="Genomic_DNA"/>
</dbReference>
<dbReference type="InterPro" id="IPR041664">
    <property type="entry name" value="AAA_16"/>
</dbReference>